<feature type="region of interest" description="Disordered" evidence="1">
    <location>
        <begin position="497"/>
        <end position="537"/>
    </location>
</feature>
<feature type="domain" description="Cation channel sperm-associated targeting subunit tau C2" evidence="2">
    <location>
        <begin position="27"/>
        <end position="171"/>
    </location>
</feature>
<dbReference type="PANTHER" id="PTHR21665:SF2">
    <property type="entry name" value="CATION CHANNEL SPERM-ASSOCIATED TARGETING SUBUNIT TAU"/>
    <property type="match status" value="1"/>
</dbReference>
<name>A0ABD1JL23_9TELE</name>
<feature type="compositionally biased region" description="Basic and acidic residues" evidence="1">
    <location>
        <begin position="600"/>
        <end position="609"/>
    </location>
</feature>
<gene>
    <name evidence="3" type="ORF">ACEWY4_016681</name>
</gene>
<dbReference type="InterPro" id="IPR031462">
    <property type="entry name" value="CTSRT"/>
</dbReference>
<dbReference type="InterPro" id="IPR035892">
    <property type="entry name" value="C2_domain_sf"/>
</dbReference>
<proteinExistence type="predicted"/>
<organism evidence="3 4">
    <name type="scientific">Coilia grayii</name>
    <name type="common">Gray's grenadier anchovy</name>
    <dbReference type="NCBI Taxonomy" id="363190"/>
    <lineage>
        <taxon>Eukaryota</taxon>
        <taxon>Metazoa</taxon>
        <taxon>Chordata</taxon>
        <taxon>Craniata</taxon>
        <taxon>Vertebrata</taxon>
        <taxon>Euteleostomi</taxon>
        <taxon>Actinopterygii</taxon>
        <taxon>Neopterygii</taxon>
        <taxon>Teleostei</taxon>
        <taxon>Clupei</taxon>
        <taxon>Clupeiformes</taxon>
        <taxon>Clupeoidei</taxon>
        <taxon>Engraulidae</taxon>
        <taxon>Coilinae</taxon>
        <taxon>Coilia</taxon>
    </lineage>
</organism>
<dbReference type="Pfam" id="PF15729">
    <property type="entry name" value="CTSRT"/>
    <property type="match status" value="1"/>
</dbReference>
<feature type="compositionally biased region" description="Low complexity" evidence="1">
    <location>
        <begin position="330"/>
        <end position="340"/>
    </location>
</feature>
<keyword evidence="4" id="KW-1185">Reference proteome</keyword>
<protein>
    <recommendedName>
        <fullName evidence="2">Cation channel sperm-associated targeting subunit tau C2 domain-containing protein</fullName>
    </recommendedName>
</protein>
<feature type="compositionally biased region" description="Low complexity" evidence="1">
    <location>
        <begin position="354"/>
        <end position="365"/>
    </location>
</feature>
<feature type="region of interest" description="Disordered" evidence="1">
    <location>
        <begin position="419"/>
        <end position="474"/>
    </location>
</feature>
<comment type="caution">
    <text evidence="3">The sequence shown here is derived from an EMBL/GenBank/DDBJ whole genome shotgun (WGS) entry which is preliminary data.</text>
</comment>
<reference evidence="3 4" key="1">
    <citation type="submission" date="2024-09" db="EMBL/GenBank/DDBJ databases">
        <title>A chromosome-level genome assembly of Gray's grenadier anchovy, Coilia grayii.</title>
        <authorList>
            <person name="Fu Z."/>
        </authorList>
    </citation>
    <scope>NUCLEOTIDE SEQUENCE [LARGE SCALE GENOMIC DNA]</scope>
    <source>
        <strain evidence="3">G4</strain>
        <tissue evidence="3">Muscle</tissue>
    </source>
</reference>
<dbReference type="EMBL" id="JBHFQA010000014">
    <property type="protein sequence ID" value="KAL2087853.1"/>
    <property type="molecule type" value="Genomic_DNA"/>
</dbReference>
<evidence type="ECO:0000313" key="4">
    <source>
        <dbReference type="Proteomes" id="UP001591681"/>
    </source>
</evidence>
<feature type="region of interest" description="Disordered" evidence="1">
    <location>
        <begin position="584"/>
        <end position="619"/>
    </location>
</feature>
<feature type="region of interest" description="Disordered" evidence="1">
    <location>
        <begin position="329"/>
        <end position="369"/>
    </location>
</feature>
<dbReference type="InterPro" id="IPR048363">
    <property type="entry name" value="CTSRT_C2"/>
</dbReference>
<accession>A0ABD1JL23</accession>
<feature type="compositionally biased region" description="Polar residues" evidence="1">
    <location>
        <begin position="342"/>
        <end position="352"/>
    </location>
</feature>
<evidence type="ECO:0000259" key="2">
    <source>
        <dbReference type="Pfam" id="PF15729"/>
    </source>
</evidence>
<feature type="compositionally biased region" description="Polar residues" evidence="1">
    <location>
        <begin position="464"/>
        <end position="474"/>
    </location>
</feature>
<dbReference type="Proteomes" id="UP001591681">
    <property type="component" value="Unassembled WGS sequence"/>
</dbReference>
<evidence type="ECO:0000313" key="3">
    <source>
        <dbReference type="EMBL" id="KAL2087853.1"/>
    </source>
</evidence>
<evidence type="ECO:0000256" key="1">
    <source>
        <dbReference type="SAM" id="MobiDB-lite"/>
    </source>
</evidence>
<sequence length="619" mass="67824">MTNLLSGSGFNMGEDDVDEEYDYFETLVTRGSARGVLTIHVKSCRDFKTLTVKKETQGFLRFSVGGHVKCTRLQPYKDPKSAEIKMPFNEWKYISIRIPKEGEKTLDPTHGLMTVELIFFELDTGNPKLIGRAFVKLADILNKDKLTINVDLKLSKQMVCKLDLDLVITYGSFGYGYSHQIRNPRRSIDSFVDRSLFLRCPPPEERRDPHYNVITPRPIPFLDIIGSLLKREKLGPEARDTSRIFPPVLMDMLQRRGRLLQLHEKFQDYDSQSDVLLDLEKLIQKRGLPSANSWRQNRKAKKVLSRWRTKASLIPKLLGFIPETKKRGKAQQQAALAAGQTDVPQPQPNATLWPSGRSKSPRPGSTIPKVSFADEQADATAPLFAPGESLLPGVTEIDGKEETRLTEMQEEAVVRGLNDLSLSPQSRLSPPSPPPTTSSRGASPMADPGETALSTGQAGGVQVTPKTSRPLGTSSPWARLAALGATTAPAVVEVSPATSAQGAHHVSAGSSQNQNRPVQPPPVGATSAVNSPAPQDEDLIEMWLRKPSSIPSLGPVLSEQDLEPIRNSLAFDLPAPGSSAHLAECASSVTSGARAPGPKPGRDRLKSLEEASNPYRKHR</sequence>
<dbReference type="PANTHER" id="PTHR21665">
    <property type="entry name" value="CATION CHANNEL SPERM-ASSOCIATED TARGETING SUBUNIT TAU"/>
    <property type="match status" value="1"/>
</dbReference>
<dbReference type="SUPFAM" id="SSF49562">
    <property type="entry name" value="C2 domain (Calcium/lipid-binding domain, CaLB)"/>
    <property type="match status" value="1"/>
</dbReference>
<dbReference type="AlphaFoldDB" id="A0ABD1JL23"/>